<proteinExistence type="predicted"/>
<keyword evidence="2" id="KW-1185">Reference proteome</keyword>
<accession>A0A310S9C2</accession>
<dbReference type="EMBL" id="KQ768753">
    <property type="protein sequence ID" value="OAD53071.1"/>
    <property type="molecule type" value="Genomic_DNA"/>
</dbReference>
<evidence type="ECO:0000313" key="2">
    <source>
        <dbReference type="Proteomes" id="UP000250275"/>
    </source>
</evidence>
<reference evidence="1 2" key="1">
    <citation type="submission" date="2015-07" db="EMBL/GenBank/DDBJ databases">
        <title>The genome of Eufriesea mexicana.</title>
        <authorList>
            <person name="Pan H."/>
            <person name="Kapheim K."/>
        </authorList>
    </citation>
    <scope>NUCLEOTIDE SEQUENCE [LARGE SCALE GENOMIC DNA]</scope>
    <source>
        <strain evidence="1">0111107269</strain>
        <tissue evidence="1">Whole body</tissue>
    </source>
</reference>
<protein>
    <submittedName>
        <fullName evidence="1">Uncharacterized protein</fullName>
    </submittedName>
</protein>
<dbReference type="Proteomes" id="UP000250275">
    <property type="component" value="Unassembled WGS sequence"/>
</dbReference>
<evidence type="ECO:0000313" key="1">
    <source>
        <dbReference type="EMBL" id="OAD53071.1"/>
    </source>
</evidence>
<gene>
    <name evidence="1" type="ORF">WN48_10842</name>
</gene>
<dbReference type="AlphaFoldDB" id="A0A310S9C2"/>
<organism evidence="1 2">
    <name type="scientific">Eufriesea mexicana</name>
    <dbReference type="NCBI Taxonomy" id="516756"/>
    <lineage>
        <taxon>Eukaryota</taxon>
        <taxon>Metazoa</taxon>
        <taxon>Ecdysozoa</taxon>
        <taxon>Arthropoda</taxon>
        <taxon>Hexapoda</taxon>
        <taxon>Insecta</taxon>
        <taxon>Pterygota</taxon>
        <taxon>Neoptera</taxon>
        <taxon>Endopterygota</taxon>
        <taxon>Hymenoptera</taxon>
        <taxon>Apocrita</taxon>
        <taxon>Aculeata</taxon>
        <taxon>Apoidea</taxon>
        <taxon>Anthophila</taxon>
        <taxon>Apidae</taxon>
        <taxon>Eufriesea</taxon>
    </lineage>
</organism>
<sequence>MNAEINRYLYHTPQISDCNHSLGFLKKISNLHLSLGRVTDSLDAPSFNSIFASFHTYHCLVTVIFCSRC</sequence>
<name>A0A310S9C2_9HYME</name>